<evidence type="ECO:0000313" key="2">
    <source>
        <dbReference type="EMBL" id="BBG27361.1"/>
    </source>
</evidence>
<feature type="transmembrane region" description="Helical" evidence="1">
    <location>
        <begin position="9"/>
        <end position="26"/>
    </location>
</feature>
<keyword evidence="1" id="KW-0472">Membrane</keyword>
<dbReference type="NCBIfam" id="NF041017">
    <property type="entry name" value="DNA_import_CedB"/>
    <property type="match status" value="1"/>
</dbReference>
<dbReference type="AlphaFoldDB" id="A0A510E4C1"/>
<dbReference type="PANTHER" id="PTHR30121:SF6">
    <property type="entry name" value="SLR6007 PROTEIN"/>
    <property type="match status" value="1"/>
</dbReference>
<dbReference type="InterPro" id="IPR053657">
    <property type="entry name" value="Ced-DNA_import"/>
</dbReference>
<proteinExistence type="predicted"/>
<dbReference type="PANTHER" id="PTHR30121">
    <property type="entry name" value="UNCHARACTERIZED PROTEIN YJGR-RELATED"/>
    <property type="match status" value="1"/>
</dbReference>
<accession>A0A510E4C1</accession>
<evidence type="ECO:0000256" key="1">
    <source>
        <dbReference type="SAM" id="Phobius"/>
    </source>
</evidence>
<dbReference type="RefSeq" id="WP_149564896.1">
    <property type="nucleotide sequence ID" value="NZ_AP018930.1"/>
</dbReference>
<sequence length="596" mass="68327">MITVDKEKLLFISLLLLGFFAIYSFFSSTYLASVVSIISIVLLIIFFKYQHNEKLSITVDRNLIQLNRNSYKAVLVVEDIRADYRDFTETSLKSKIASFYKIIGTVNGVDLILRKIPIDKTKYLDSIVSNIQNLKVILENDPSNEKAKRKVEILTSILSKIEEGEVPFRYQMFILISSTDKGTALESVRVIKRGLEAIGIRCREADEKETQTVLSSLIYPVRKEKTKVTTSFHIPFMTPFSIEKEPNFDLIESGIPIGKEIIHNKLIFWNPFLTSNRHAIVIGPTGSGKTEFLLWLGSLYNLSLDSSVVFFDIKGDIKKRLREYKLPFKVINPLVYSVGSFQEWSVPDEIKVLQLESVISASFRLNRVESSILYKLLRDSVNGRIRSWKEMKNHVRGSIENFDEQNLFEKIFDILDYIEPSSNSNGDVLSRLEYGGINVVDLTLIKSDELKKFIIYTVILRIYNKFSQKITDESNRIAIIVDEAWTLLKDENSTYSIIADIIKKGRGHGISIIMSSQNLEDLGENLPIYIDNSGLLVVLNNGDKEFWKEVKRFMDINDEILWNTIEYLGKGEGVIRFLGDPRPLVVSLFNFIKESH</sequence>
<organism evidence="2 3">
    <name type="scientific">Sulfuracidifex tepidarius</name>
    <dbReference type="NCBI Taxonomy" id="1294262"/>
    <lineage>
        <taxon>Archaea</taxon>
        <taxon>Thermoproteota</taxon>
        <taxon>Thermoprotei</taxon>
        <taxon>Sulfolobales</taxon>
        <taxon>Sulfolobaceae</taxon>
        <taxon>Sulfuracidifex</taxon>
    </lineage>
</organism>
<dbReference type="InterPro" id="IPR027417">
    <property type="entry name" value="P-loop_NTPase"/>
</dbReference>
<protein>
    <submittedName>
        <fullName evidence="2">DNA import protein CedB</fullName>
    </submittedName>
</protein>
<keyword evidence="1" id="KW-1133">Transmembrane helix</keyword>
<gene>
    <name evidence="2" type="ORF">IC007_1908</name>
</gene>
<reference evidence="3" key="1">
    <citation type="submission" date="2018-09" db="EMBL/GenBank/DDBJ databases">
        <title>Complete Genome Sequencing of Sulfolobus sp. JCM 16834.</title>
        <authorList>
            <person name="Kato S."/>
            <person name="Itoh T."/>
            <person name="Ohkuma M."/>
        </authorList>
    </citation>
    <scope>NUCLEOTIDE SEQUENCE [LARGE SCALE GENOMIC DNA]</scope>
    <source>
        <strain evidence="3">IC-007</strain>
    </source>
</reference>
<dbReference type="GeneID" id="41718242"/>
<evidence type="ECO:0000313" key="3">
    <source>
        <dbReference type="Proteomes" id="UP000325030"/>
    </source>
</evidence>
<dbReference type="Proteomes" id="UP000325030">
    <property type="component" value="Chromosome"/>
</dbReference>
<dbReference type="EMBL" id="AP018930">
    <property type="protein sequence ID" value="BBG27361.1"/>
    <property type="molecule type" value="Genomic_DNA"/>
</dbReference>
<name>A0A510E4C1_9CREN</name>
<dbReference type="SUPFAM" id="SSF52540">
    <property type="entry name" value="P-loop containing nucleoside triphosphate hydrolases"/>
    <property type="match status" value="1"/>
</dbReference>
<keyword evidence="1" id="KW-0812">Transmembrane</keyword>
<dbReference type="Gene3D" id="3.40.50.300">
    <property type="entry name" value="P-loop containing nucleotide triphosphate hydrolases"/>
    <property type="match status" value="2"/>
</dbReference>
<dbReference type="InterPro" id="IPR051162">
    <property type="entry name" value="T4SS_component"/>
</dbReference>